<dbReference type="EMBL" id="JBHRSJ010000022">
    <property type="protein sequence ID" value="MFC2972982.1"/>
    <property type="molecule type" value="Genomic_DNA"/>
</dbReference>
<dbReference type="Proteomes" id="UP001595457">
    <property type="component" value="Unassembled WGS sequence"/>
</dbReference>
<organism evidence="2 3">
    <name type="scientific">Azotobacter bryophylli</name>
    <dbReference type="NCBI Taxonomy" id="1986537"/>
    <lineage>
        <taxon>Bacteria</taxon>
        <taxon>Pseudomonadati</taxon>
        <taxon>Pseudomonadota</taxon>
        <taxon>Gammaproteobacteria</taxon>
        <taxon>Pseudomonadales</taxon>
        <taxon>Pseudomonadaceae</taxon>
        <taxon>Azotobacter</taxon>
    </lineage>
</organism>
<keyword evidence="1" id="KW-0732">Signal</keyword>
<dbReference type="PROSITE" id="PS51257">
    <property type="entry name" value="PROKAR_LIPOPROTEIN"/>
    <property type="match status" value="1"/>
</dbReference>
<keyword evidence="3" id="KW-1185">Reference proteome</keyword>
<dbReference type="PROSITE" id="PS51318">
    <property type="entry name" value="TAT"/>
    <property type="match status" value="1"/>
</dbReference>
<dbReference type="RefSeq" id="WP_377814634.1">
    <property type="nucleotide sequence ID" value="NZ_JBHRSJ010000022.1"/>
</dbReference>
<gene>
    <name evidence="2" type="ORF">ACFOJE_12245</name>
</gene>
<dbReference type="PANTHER" id="PTHR46145">
    <property type="entry name" value="HEPARANASE"/>
    <property type="match status" value="1"/>
</dbReference>
<accession>A0ABV7AWU3</accession>
<dbReference type="InterPro" id="IPR017853">
    <property type="entry name" value="GH"/>
</dbReference>
<dbReference type="SUPFAM" id="SSF51445">
    <property type="entry name" value="(Trans)glycosidases"/>
    <property type="match status" value="1"/>
</dbReference>
<dbReference type="Gene3D" id="3.20.20.80">
    <property type="entry name" value="Glycosidases"/>
    <property type="match status" value="1"/>
</dbReference>
<feature type="non-terminal residue" evidence="2">
    <location>
        <position position="289"/>
    </location>
</feature>
<sequence>MIARRKLLACALPLLAALALGACQPSGLALALLAQNRLGTWVSLAPQEMPPLGRVDERFQSYNIGMRELTGTAPAGQPQRPPLDLGDARLRPLAAALGPAYLRVSGPGANSTYFPPGDSTPASPPAGFDAVLSRRQWRDLVEFARAVDGRIVASFAISAGTRDARGVWTPEQARRLIDYSASLGGRIAVAEFMHEPNLARQGGAPAGYDAAAYGRDFRIFRTFTAEAAPGLSIMGPGSLGESEGGTLPPGSIPSADLLAAAGAGLDLFSYHQYATVSPRCPDPAGAGQR</sequence>
<reference evidence="3" key="1">
    <citation type="journal article" date="2019" name="Int. J. Syst. Evol. Microbiol.">
        <title>The Global Catalogue of Microorganisms (GCM) 10K type strain sequencing project: providing services to taxonomists for standard genome sequencing and annotation.</title>
        <authorList>
            <consortium name="The Broad Institute Genomics Platform"/>
            <consortium name="The Broad Institute Genome Sequencing Center for Infectious Disease"/>
            <person name="Wu L."/>
            <person name="Ma J."/>
        </authorList>
    </citation>
    <scope>NUCLEOTIDE SEQUENCE [LARGE SCALE GENOMIC DNA]</scope>
    <source>
        <strain evidence="3">KCTC 62195</strain>
    </source>
</reference>
<feature type="signal peptide" evidence="1">
    <location>
        <begin position="1"/>
        <end position="21"/>
    </location>
</feature>
<dbReference type="PANTHER" id="PTHR46145:SF4">
    <property type="entry name" value="HEPARANASE"/>
    <property type="match status" value="1"/>
</dbReference>
<dbReference type="InterPro" id="IPR006311">
    <property type="entry name" value="TAT_signal"/>
</dbReference>
<evidence type="ECO:0000313" key="3">
    <source>
        <dbReference type="Proteomes" id="UP001595457"/>
    </source>
</evidence>
<name>A0ABV7AWU3_9GAMM</name>
<evidence type="ECO:0000313" key="2">
    <source>
        <dbReference type="EMBL" id="MFC2972982.1"/>
    </source>
</evidence>
<evidence type="ECO:0008006" key="4">
    <source>
        <dbReference type="Google" id="ProtNLM"/>
    </source>
</evidence>
<feature type="chain" id="PRO_5046594758" description="Glycoside hydrolase family 5 domain-containing protein" evidence="1">
    <location>
        <begin position="22"/>
        <end position="289"/>
    </location>
</feature>
<evidence type="ECO:0000256" key="1">
    <source>
        <dbReference type="SAM" id="SignalP"/>
    </source>
</evidence>
<proteinExistence type="predicted"/>
<protein>
    <recommendedName>
        <fullName evidence="4">Glycoside hydrolase family 5 domain-containing protein</fullName>
    </recommendedName>
</protein>
<comment type="caution">
    <text evidence="2">The sequence shown here is derived from an EMBL/GenBank/DDBJ whole genome shotgun (WGS) entry which is preliminary data.</text>
</comment>